<dbReference type="InterPro" id="IPR050780">
    <property type="entry name" value="Mucin_vWF_Thrombospondin_sf"/>
</dbReference>
<dbReference type="FunFam" id="2.10.25.10:FF:000153">
    <property type="entry name" value="MUC5B isoform 1"/>
    <property type="match status" value="2"/>
</dbReference>
<feature type="domain" description="VWFD" evidence="6">
    <location>
        <begin position="1108"/>
        <end position="1288"/>
    </location>
</feature>
<dbReference type="Pfam" id="PF12714">
    <property type="entry name" value="TILa"/>
    <property type="match status" value="4"/>
</dbReference>
<feature type="domain" description="VWFD" evidence="6">
    <location>
        <begin position="807"/>
        <end position="897"/>
    </location>
</feature>
<gene>
    <name evidence="7" type="ORF">DR999_PMT21284</name>
</gene>
<dbReference type="PROSITE" id="PS51233">
    <property type="entry name" value="VWFD"/>
    <property type="match status" value="7"/>
</dbReference>
<keyword evidence="7" id="KW-0418">Kinase</keyword>
<organism evidence="7 8">
    <name type="scientific">Platysternon megacephalum</name>
    <name type="common">big-headed turtle</name>
    <dbReference type="NCBI Taxonomy" id="55544"/>
    <lineage>
        <taxon>Eukaryota</taxon>
        <taxon>Metazoa</taxon>
        <taxon>Chordata</taxon>
        <taxon>Craniata</taxon>
        <taxon>Vertebrata</taxon>
        <taxon>Euteleostomi</taxon>
        <taxon>Archelosauria</taxon>
        <taxon>Testudinata</taxon>
        <taxon>Testudines</taxon>
        <taxon>Cryptodira</taxon>
        <taxon>Durocryptodira</taxon>
        <taxon>Testudinoidea</taxon>
        <taxon>Platysternidae</taxon>
        <taxon>Platysternon</taxon>
    </lineage>
</organism>
<feature type="domain" description="VWFD" evidence="6">
    <location>
        <begin position="1523"/>
        <end position="1712"/>
    </location>
</feature>
<dbReference type="InterPro" id="IPR001007">
    <property type="entry name" value="VWF_dom"/>
</dbReference>
<keyword evidence="2" id="KW-0964">Secreted</keyword>
<feature type="domain" description="VWFD" evidence="6">
    <location>
        <begin position="2143"/>
        <end position="2323"/>
    </location>
</feature>
<dbReference type="SMART" id="SM00832">
    <property type="entry name" value="C8"/>
    <property type="match status" value="5"/>
</dbReference>
<dbReference type="Pfam" id="PF08742">
    <property type="entry name" value="C8"/>
    <property type="match status" value="5"/>
</dbReference>
<dbReference type="GO" id="GO:0016301">
    <property type="term" value="F:kinase activity"/>
    <property type="evidence" value="ECO:0007669"/>
    <property type="project" value="UniProtKB-KW"/>
</dbReference>
<dbReference type="InterPro" id="IPR014853">
    <property type="entry name" value="VWF/SSPO/ZAN-like_Cys-rich_dom"/>
</dbReference>
<reference evidence="7 8" key="2">
    <citation type="submission" date="2019-04" db="EMBL/GenBank/DDBJ databases">
        <title>The genome sequence of big-headed turtle.</title>
        <authorList>
            <person name="Gong S."/>
        </authorList>
    </citation>
    <scope>NUCLEOTIDE SEQUENCE [LARGE SCALE GENOMIC DNA]</scope>
    <source>
        <strain evidence="7">DO16091913</strain>
        <tissue evidence="7">Muscle</tissue>
    </source>
</reference>
<dbReference type="InterPro" id="IPR003645">
    <property type="entry name" value="Fol_N"/>
</dbReference>
<accession>A0A4D9DHD6</accession>
<comment type="subcellular location">
    <subcellularLocation>
        <location evidence="1">Secreted</location>
    </subcellularLocation>
</comment>
<dbReference type="SMART" id="SM00215">
    <property type="entry name" value="VWC_out"/>
    <property type="match status" value="5"/>
</dbReference>
<evidence type="ECO:0000313" key="8">
    <source>
        <dbReference type="Proteomes" id="UP000297703"/>
    </source>
</evidence>
<dbReference type="SMART" id="SM00274">
    <property type="entry name" value="FOLN"/>
    <property type="match status" value="3"/>
</dbReference>
<dbReference type="STRING" id="55544.A0A4D9DHD6"/>
<dbReference type="InterPro" id="IPR035234">
    <property type="entry name" value="IgGFc-bd_N"/>
</dbReference>
<evidence type="ECO:0000256" key="2">
    <source>
        <dbReference type="ARBA" id="ARBA00022525"/>
    </source>
</evidence>
<dbReference type="GO" id="GO:0005576">
    <property type="term" value="C:extracellular region"/>
    <property type="evidence" value="ECO:0007669"/>
    <property type="project" value="UniProtKB-SubCell"/>
</dbReference>
<dbReference type="FunFam" id="2.10.25.10:FF:000055">
    <property type="entry name" value="alpha-tectorin isoform X1"/>
    <property type="match status" value="4"/>
</dbReference>
<dbReference type="InterPro" id="IPR002919">
    <property type="entry name" value="TIL_dom"/>
</dbReference>
<keyword evidence="7" id="KW-0808">Transferase</keyword>
<dbReference type="SMART" id="SM00214">
    <property type="entry name" value="VWC"/>
    <property type="match status" value="2"/>
</dbReference>
<comment type="caution">
    <text evidence="7">The sequence shown here is derived from an EMBL/GenBank/DDBJ whole genome shotgun (WGS) entry which is preliminary data.</text>
</comment>
<feature type="domain" description="VWFD" evidence="6">
    <location>
        <begin position="1748"/>
        <end position="1925"/>
    </location>
</feature>
<dbReference type="PANTHER" id="PTHR11339:SF373">
    <property type="entry name" value="VWFD DOMAIN-CONTAINING PROTEIN"/>
    <property type="match status" value="1"/>
</dbReference>
<dbReference type="SUPFAM" id="SSF57567">
    <property type="entry name" value="Serine protease inhibitors"/>
    <property type="match status" value="6"/>
</dbReference>
<dbReference type="OrthoDB" id="3438930at2759"/>
<keyword evidence="3" id="KW-0677">Repeat</keyword>
<dbReference type="CDD" id="cd19941">
    <property type="entry name" value="TIL"/>
    <property type="match status" value="6"/>
</dbReference>
<keyword evidence="4" id="KW-1015">Disulfide bond</keyword>
<evidence type="ECO:0000259" key="6">
    <source>
        <dbReference type="PROSITE" id="PS51233"/>
    </source>
</evidence>
<dbReference type="Proteomes" id="UP000297703">
    <property type="component" value="Unassembled WGS sequence"/>
</dbReference>
<protein>
    <submittedName>
        <fullName evidence="7">Phosphatidylinositol 4,5-bisphosphate 3-kinase catalytic subunit alpha isoform-like</fullName>
    </submittedName>
</protein>
<dbReference type="Pfam" id="PF17517">
    <property type="entry name" value="IgGFc_binding"/>
    <property type="match status" value="1"/>
</dbReference>
<dbReference type="EMBL" id="QXTE01000560">
    <property type="protein sequence ID" value="TFJ96905.1"/>
    <property type="molecule type" value="Genomic_DNA"/>
</dbReference>
<evidence type="ECO:0000256" key="4">
    <source>
        <dbReference type="ARBA" id="ARBA00023157"/>
    </source>
</evidence>
<feature type="domain" description="VWFD" evidence="6">
    <location>
        <begin position="2530"/>
        <end position="2704"/>
    </location>
</feature>
<dbReference type="Pfam" id="PF00094">
    <property type="entry name" value="VWD"/>
    <property type="match status" value="7"/>
</dbReference>
<dbReference type="PANTHER" id="PTHR11339">
    <property type="entry name" value="EXTRACELLULAR MATRIX GLYCOPROTEIN RELATED"/>
    <property type="match status" value="1"/>
</dbReference>
<evidence type="ECO:0000313" key="7">
    <source>
        <dbReference type="EMBL" id="TFJ96905.1"/>
    </source>
</evidence>
<dbReference type="Pfam" id="PF01826">
    <property type="entry name" value="TIL"/>
    <property type="match status" value="6"/>
</dbReference>
<reference evidence="7 8" key="1">
    <citation type="submission" date="2019-04" db="EMBL/GenBank/DDBJ databases">
        <title>Draft genome of the big-headed turtle Platysternon megacephalum.</title>
        <authorList>
            <person name="Gong S."/>
        </authorList>
    </citation>
    <scope>NUCLEOTIDE SEQUENCE [LARGE SCALE GENOMIC DNA]</scope>
    <source>
        <strain evidence="7">DO16091913</strain>
        <tissue evidence="7">Muscle</tissue>
    </source>
</reference>
<feature type="domain" description="VWFD" evidence="6">
    <location>
        <begin position="435"/>
        <end position="615"/>
    </location>
</feature>
<evidence type="ECO:0000256" key="1">
    <source>
        <dbReference type="ARBA" id="ARBA00004613"/>
    </source>
</evidence>
<dbReference type="InterPro" id="IPR036084">
    <property type="entry name" value="Ser_inhib-like_sf"/>
</dbReference>
<dbReference type="InterPro" id="IPR025615">
    <property type="entry name" value="TILa_dom"/>
</dbReference>
<evidence type="ECO:0000256" key="5">
    <source>
        <dbReference type="ARBA" id="ARBA00023180"/>
    </source>
</evidence>
<dbReference type="Gene3D" id="2.10.25.10">
    <property type="entry name" value="Laminin"/>
    <property type="match status" value="6"/>
</dbReference>
<dbReference type="SMART" id="SM00216">
    <property type="entry name" value="VWD"/>
    <property type="match status" value="6"/>
</dbReference>
<dbReference type="InterPro" id="IPR001846">
    <property type="entry name" value="VWF_type-D"/>
</dbReference>
<proteinExistence type="predicted"/>
<sequence length="2705" mass="291388">MGQEFIMAFMENYQISYSQADFQLFVSGYSPSTTVTVEVRKSQFRHTFQLGQGQTVSVKIPANAEMSGTTKFCNTVLVQADKDVSVMSLNAKELTADTGVVYPVQSLGVEYYILTPAGDVSGTYKEFSVMAWREPTTVEIYLKGSVRFQEQVYPAGSKITVSLAPYEAVQFQSSQDLSGTRVVSLKPVAVQSGHSCAQKNTKCNHVAEQLLPVSRWGTAFFVPPLPFQASYDLVYVVSSQATQLTYLSDGAQRRQGLVSGQVLQLEVSLAKPLYISASAGIQVFFFCTGGTQGIMRFDPFLVSIPDVSSYCASYSIAGQQGFQNYAILVAKTASATGITMDRRLLSGVLWKPIPGTEYSWGEFNLGIGASARSVEHPSAAFGLLSVGIAQQNGYGVAALCQSASPVPSCSSMQCRKKETCQMTNGRPGCVATSVATCWALGDPHYRTFDGRNYNFMGTCTYTLAKTFSSDSALPAFHVTAKNENRGNQRVAYVGFVTVQVYGYTISVVRNEYGLVRVNAQHSRLPISLMDGKLKLYQSGGSVVTETDFSLRVSYDWGSSLVVKISSSFWESVRGLCGNYNGEPGDDFATPTGALAASPVEFGRSWKVEDGDRFCWDDCHGECKSCSPELVGRYKAEPFCGWITKGAGGPFSRCHPVIDPKIYLDNCVYDLCMNDGLKDMLDPCPIPLTALPCPENSQYQLCGAACPATCNDRAAPNNCSSPCVETCQCNEGFVLDAGKCIPKAGCGCEFEGRLYALGEQFWGDGACMRRCVCNPQSRQASCQVAGCRTGEQCRVEKGIQNCYPISYASCATSGYSHYRSFDGQRFEFQGTCQYQLAGLSKKSQELVDFRVLVQNARLGGRSVSFSKVVQVHVYGVETTVSWAYRGKIMVSLWRVAEPLGCGEVDVGACPDLEALASRQRGINTECGIILEKTGPFRECHSKIDPEGFFLDCVSDYCASKGQLTVLGQVVAGYASACQAAGLTVYPWRYHVFWKPACPRNSHYEICVRGCQPTCSSLYTPVQCLAQCWEGCVCDEGFVLSGDRCVPMSQCGCIHQGFYYQAGETFHPTCQEQCVCQAGGDVSCKGLSCGPNEECKVAGGIRRCHPVGSATCTVSGSSRYSTFDGTAANLQGTCTYALATTCANAQKLTPFAVHLENKPWGTGQVSVAKLVSIRLYGTTLALLQGMRGLIRVDGVSHNLPVVVANGRLWAYQHGGNVLVQTDFGLTVSYNLLYNVRVTVPGNYQGQTCGLCGNYNRRQDDEFLLPDGRAAPNVAAFGSAWKIPVPGVACADGCAGNSCPVCEETKKDVFKRRNYCGLLTAPDGPFAACHSTVSPSVYFNNCLYDLCLGNGDSQLLCQSIHSYVTACQDAGAPIQPWRSASLCPLSCPANSHYEVCADLCTATCAGITDSTPCLETCADGCQCDDGFFFDGQGCVTVESCGCFEKGRYYKPNETVLASECQQRCSCSPAQALSCESHSCASDETCEIKDGVMGCINKDPCKSLRCRTKETCKVENGRATCVPDYKTTCWGWGDPHYHTFDGLNFNFQGTCTYTLAKYCGTDPTLEPFTIDEKNDNRGGNQVVSYVRLTNIYVYGYNISIYKKEVGKVRLNDVVTSLPLTLADGKLRLFQSGLTLPCPENSHYEACGNACPASCSDRTAPSSCREPCVETCQCDNGYVLSAGQCVPMGSCGCDYNGRYYQPSEEFWADENCRSRCRCDPSLGMVVCQETSCKASERCAVINGVRGCHAISYSTCTASGDHHYTTFTGRRYDFQGTCIYQLAGLCSKDPTLTPFNITVWNNRGSRALSFAKVVTVEVYGRTIAVSQQHPRRIQVDGVFVDLPFYHKETLQAYVSGAQVLIKTAFDLRVTFDGSGLIRVTVPNTYTNTLCGLCGNGNQSPGQDLIMRDGSRAANAVQFAESWKVGEALGCSDSCTGDCLVCSEAQRQPYKGDQYCGVITRGDGPFRQCHGAIDPAPFFNDCLSDTCQYKGHHSALCDAIGAYTTACQAGGIQIGPWRTASFCSPTCPRNSHYELCGSGCPATCHGLSAPDGCDAPCAEGCFCDAGFLLSGDRCVPVAQCGCVHQGRYYGKGEEFYASASCQERCRCQDNGERCRCQDNGVVECQEASCGANEQCRVENGVLGCHAMGCGKCTVAGDSHYLTFDGRAFDFQGSCTYTLAELCSSSPRLANFSLVVEKESSGDGRVARTRSLVVSVHGYAITVERGRKWTVVVNGELYALPLALDSGRIRVNQEGKNVVIQTDFGLKVLYDVSYYALVSVPSSYKGHVCGLCGNFNGDKNDDFLLPSGKSARNADEFGASWKVPVDGATCADGCGERCPVCDAAKMAPYQVESSCGLIRAASGPFRDCHSLVSPAEYFNHCLYDMCATNGAGETLCQSLQAYAAACQAAGAKIRAWRTASFCPLACPANSHYELCTRSCDFTCAGLSTPVQCTRKCFEGCQCDVGYAADGEGCVSMDRCGCVRDGRYIKAGESIVSGDCSEKCTCRATGGLVCEPHSCPAGEACALQDGVRGCVKREGRCTLVPGARLTSFDGTSGKILDSGAYEVASLCNSSVPSWFRVVVEVQQCSNGGVVAGAAVYIFFQEAFVVVKRNKETWVNGRPVPLPVKISSVSVSESQGSVAVVQASGLQVLFSPNGEVTLRVGESLANKLCAPCGNFNGNISDDLRLPSGQVTGNLAEVVAAWKARDFSRCKE</sequence>
<keyword evidence="5" id="KW-0325">Glycoprotein</keyword>
<evidence type="ECO:0000256" key="3">
    <source>
        <dbReference type="ARBA" id="ARBA00022737"/>
    </source>
</evidence>
<name>A0A4D9DHD6_9SAUR</name>
<keyword evidence="8" id="KW-1185">Reference proteome</keyword>